<accession>A0A0E9TKV5</accession>
<dbReference type="AlphaFoldDB" id="A0A0E9TKV5"/>
<organism evidence="1">
    <name type="scientific">Anguilla anguilla</name>
    <name type="common">European freshwater eel</name>
    <name type="synonym">Muraena anguilla</name>
    <dbReference type="NCBI Taxonomy" id="7936"/>
    <lineage>
        <taxon>Eukaryota</taxon>
        <taxon>Metazoa</taxon>
        <taxon>Chordata</taxon>
        <taxon>Craniata</taxon>
        <taxon>Vertebrata</taxon>
        <taxon>Euteleostomi</taxon>
        <taxon>Actinopterygii</taxon>
        <taxon>Neopterygii</taxon>
        <taxon>Teleostei</taxon>
        <taxon>Anguilliformes</taxon>
        <taxon>Anguillidae</taxon>
        <taxon>Anguilla</taxon>
    </lineage>
</organism>
<sequence>MSCYSKKFKNNIYIMFSHIPRFITSLN</sequence>
<evidence type="ECO:0000313" key="1">
    <source>
        <dbReference type="EMBL" id="JAH53358.1"/>
    </source>
</evidence>
<reference evidence="1" key="2">
    <citation type="journal article" date="2015" name="Fish Shellfish Immunol.">
        <title>Early steps in the European eel (Anguilla anguilla)-Vibrio vulnificus interaction in the gills: Role of the RtxA13 toxin.</title>
        <authorList>
            <person name="Callol A."/>
            <person name="Pajuelo D."/>
            <person name="Ebbesson L."/>
            <person name="Teles M."/>
            <person name="MacKenzie S."/>
            <person name="Amaro C."/>
        </authorList>
    </citation>
    <scope>NUCLEOTIDE SEQUENCE</scope>
</reference>
<proteinExistence type="predicted"/>
<name>A0A0E9TKV5_ANGAN</name>
<dbReference type="EMBL" id="GBXM01055219">
    <property type="protein sequence ID" value="JAH53358.1"/>
    <property type="molecule type" value="Transcribed_RNA"/>
</dbReference>
<protein>
    <submittedName>
        <fullName evidence="1">Uncharacterized protein</fullName>
    </submittedName>
</protein>
<reference evidence="1" key="1">
    <citation type="submission" date="2014-11" db="EMBL/GenBank/DDBJ databases">
        <authorList>
            <person name="Amaro Gonzalez C."/>
        </authorList>
    </citation>
    <scope>NUCLEOTIDE SEQUENCE</scope>
</reference>